<keyword evidence="2 10" id="KW-0436">Ligase</keyword>
<dbReference type="EMBL" id="JBEPMX010000001">
    <property type="protein sequence ID" value="MET3682048.1"/>
    <property type="molecule type" value="Genomic_DNA"/>
</dbReference>
<dbReference type="Proteomes" id="UP001549167">
    <property type="component" value="Unassembled WGS sequence"/>
</dbReference>
<keyword evidence="7 10" id="KW-0573">Peptidoglycan synthesis</keyword>
<evidence type="ECO:0000313" key="16">
    <source>
        <dbReference type="Proteomes" id="UP001549167"/>
    </source>
</evidence>
<feature type="domain" description="Mur ligase C-terminal" evidence="13">
    <location>
        <begin position="313"/>
        <end position="436"/>
    </location>
</feature>
<dbReference type="Gene3D" id="3.40.1390.10">
    <property type="entry name" value="MurE/MurF, N-terminal domain"/>
    <property type="match status" value="1"/>
</dbReference>
<sequence length="448" mass="49034">MIFDLTFVSHLFPTHQGMDQDGAIVDRVYTDSRETVTNGLFVPIIGDRFNGHDFILQVVEQGAVAALWQNDQPVPDDVPNDFPLFFVDDTLHALQQLAQAYRDDIDPTVIGITGSNGKTTTKELIGTSLSQFFRVTKTEGNLNNLIGMPLSILTMPRDTDVLVLEMGMNQFGEIERLSTIAKPDIAVITNIGESHIEYLGSREGIAKAKSEIVAGMPDDGFLIIDGDEPLLDSQLVRQMIRCGFESGLDYVVSNVVQHDMNTTFRVNGSDVSIPLLGRHQAKNSAYAIAAADILKVPQRDMIQTLADLTLPSMRFEHIQSSSGAVLINDAYNASATSMKASIDVVKQMAYSNKVLVLGDIFELGEHRVTEHQKVGTVIDQSISALITIGDASQHIHEGLTASFSGKAHHVQTIDEAKGILEPWLQPDTVMLFKASRGMTLETLIDALD</sequence>
<dbReference type="PANTHER" id="PTHR43024">
    <property type="entry name" value="UDP-N-ACETYLMURAMOYL-TRIPEPTIDE--D-ALANYL-D-ALANINE LIGASE"/>
    <property type="match status" value="1"/>
</dbReference>
<dbReference type="InterPro" id="IPR036615">
    <property type="entry name" value="Mur_ligase_C_dom_sf"/>
</dbReference>
<evidence type="ECO:0000256" key="6">
    <source>
        <dbReference type="ARBA" id="ARBA00022960"/>
    </source>
</evidence>
<comment type="function">
    <text evidence="10 11">Involved in cell wall formation. Catalyzes the final step in the synthesis of UDP-N-acetylmuramoyl-pentapeptide, the precursor of murein.</text>
</comment>
<dbReference type="InterPro" id="IPR036565">
    <property type="entry name" value="Mur-like_cat_sf"/>
</dbReference>
<evidence type="ECO:0000256" key="3">
    <source>
        <dbReference type="ARBA" id="ARBA00022618"/>
    </source>
</evidence>
<protein>
    <recommendedName>
        <fullName evidence="10 11">UDP-N-acetylmuramoyl-tripeptide--D-alanyl-D-alanine ligase</fullName>
        <ecNumber evidence="10 11">6.3.2.10</ecNumber>
    </recommendedName>
    <alternativeName>
        <fullName evidence="10">D-alanyl-D-alanine-adding enzyme</fullName>
    </alternativeName>
</protein>
<dbReference type="GO" id="GO:0047480">
    <property type="term" value="F:UDP-N-acetylmuramoyl-tripeptide-D-alanyl-D-alanine ligase activity"/>
    <property type="evidence" value="ECO:0007669"/>
    <property type="project" value="UniProtKB-EC"/>
</dbReference>
<evidence type="ECO:0000256" key="9">
    <source>
        <dbReference type="ARBA" id="ARBA00023316"/>
    </source>
</evidence>
<keyword evidence="8 10" id="KW-0131">Cell cycle</keyword>
<comment type="pathway">
    <text evidence="10 11">Cell wall biogenesis; peptidoglycan biosynthesis.</text>
</comment>
<evidence type="ECO:0000256" key="1">
    <source>
        <dbReference type="ARBA" id="ARBA00022490"/>
    </source>
</evidence>
<proteinExistence type="inferred from homology"/>
<keyword evidence="6 10" id="KW-0133">Cell shape</keyword>
<gene>
    <name evidence="10" type="primary">murF</name>
    <name evidence="15" type="ORF">ABID56_000127</name>
</gene>
<feature type="binding site" evidence="10">
    <location>
        <begin position="114"/>
        <end position="120"/>
    </location>
    <ligand>
        <name>ATP</name>
        <dbReference type="ChEBI" id="CHEBI:30616"/>
    </ligand>
</feature>
<comment type="caution">
    <text evidence="15">The sequence shown here is derived from an EMBL/GenBank/DDBJ whole genome shotgun (WGS) entry which is preliminary data.</text>
</comment>
<feature type="domain" description="Mur ligase N-terminal catalytic" evidence="12">
    <location>
        <begin position="28"/>
        <end position="102"/>
    </location>
</feature>
<evidence type="ECO:0000256" key="2">
    <source>
        <dbReference type="ARBA" id="ARBA00022598"/>
    </source>
</evidence>
<keyword evidence="9 10" id="KW-0961">Cell wall biogenesis/degradation</keyword>
<dbReference type="Pfam" id="PF01225">
    <property type="entry name" value="Mur_ligase"/>
    <property type="match status" value="1"/>
</dbReference>
<evidence type="ECO:0000313" key="15">
    <source>
        <dbReference type="EMBL" id="MET3682048.1"/>
    </source>
</evidence>
<evidence type="ECO:0000259" key="12">
    <source>
        <dbReference type="Pfam" id="PF01225"/>
    </source>
</evidence>
<evidence type="ECO:0000256" key="4">
    <source>
        <dbReference type="ARBA" id="ARBA00022741"/>
    </source>
</evidence>
<comment type="subcellular location">
    <subcellularLocation>
        <location evidence="10 11">Cytoplasm</location>
    </subcellularLocation>
</comment>
<dbReference type="InterPro" id="IPR035911">
    <property type="entry name" value="MurE/MurF_N"/>
</dbReference>
<evidence type="ECO:0000256" key="5">
    <source>
        <dbReference type="ARBA" id="ARBA00022840"/>
    </source>
</evidence>
<dbReference type="SUPFAM" id="SSF63418">
    <property type="entry name" value="MurE/MurF N-terminal domain"/>
    <property type="match status" value="1"/>
</dbReference>
<keyword evidence="3 10" id="KW-0132">Cell division</keyword>
<reference evidence="15 16" key="1">
    <citation type="submission" date="2024-06" db="EMBL/GenBank/DDBJ databases">
        <title>Genomic Encyclopedia of Type Strains, Phase IV (KMG-IV): sequencing the most valuable type-strain genomes for metagenomic binning, comparative biology and taxonomic classification.</title>
        <authorList>
            <person name="Goeker M."/>
        </authorList>
    </citation>
    <scope>NUCLEOTIDE SEQUENCE [LARGE SCALE GENOMIC DNA]</scope>
    <source>
        <strain evidence="15 16">DSM 23520</strain>
    </source>
</reference>
<comment type="catalytic activity">
    <reaction evidence="10 11">
        <text>D-alanyl-D-alanine + UDP-N-acetyl-alpha-D-muramoyl-L-alanyl-gamma-D-glutamyl-meso-2,6-diaminopimelate + ATP = UDP-N-acetyl-alpha-D-muramoyl-L-alanyl-gamma-D-glutamyl-meso-2,6-diaminopimeloyl-D-alanyl-D-alanine + ADP + phosphate + H(+)</text>
        <dbReference type="Rhea" id="RHEA:28374"/>
        <dbReference type="ChEBI" id="CHEBI:15378"/>
        <dbReference type="ChEBI" id="CHEBI:30616"/>
        <dbReference type="ChEBI" id="CHEBI:43474"/>
        <dbReference type="ChEBI" id="CHEBI:57822"/>
        <dbReference type="ChEBI" id="CHEBI:61386"/>
        <dbReference type="ChEBI" id="CHEBI:83905"/>
        <dbReference type="ChEBI" id="CHEBI:456216"/>
        <dbReference type="EC" id="6.3.2.10"/>
    </reaction>
</comment>
<comment type="similarity">
    <text evidence="10">Belongs to the MurCDEF family. MurF subfamily.</text>
</comment>
<evidence type="ECO:0000259" key="14">
    <source>
        <dbReference type="Pfam" id="PF08245"/>
    </source>
</evidence>
<keyword evidence="5 10" id="KW-0067">ATP-binding</keyword>
<evidence type="ECO:0000256" key="7">
    <source>
        <dbReference type="ARBA" id="ARBA00022984"/>
    </source>
</evidence>
<evidence type="ECO:0000259" key="13">
    <source>
        <dbReference type="Pfam" id="PF02875"/>
    </source>
</evidence>
<dbReference type="InterPro" id="IPR000713">
    <property type="entry name" value="Mur_ligase_N"/>
</dbReference>
<keyword evidence="1 10" id="KW-0963">Cytoplasm</keyword>
<dbReference type="Gene3D" id="3.90.190.20">
    <property type="entry name" value="Mur ligase, C-terminal domain"/>
    <property type="match status" value="1"/>
</dbReference>
<dbReference type="Gene3D" id="3.40.1190.10">
    <property type="entry name" value="Mur-like, catalytic domain"/>
    <property type="match status" value="1"/>
</dbReference>
<evidence type="ECO:0000256" key="8">
    <source>
        <dbReference type="ARBA" id="ARBA00023306"/>
    </source>
</evidence>
<keyword evidence="4 10" id="KW-0547">Nucleotide-binding</keyword>
<dbReference type="NCBIfam" id="TIGR01143">
    <property type="entry name" value="murF"/>
    <property type="match status" value="1"/>
</dbReference>
<dbReference type="InterPro" id="IPR051046">
    <property type="entry name" value="MurCDEF_CellWall_CoF430Synth"/>
</dbReference>
<keyword evidence="16" id="KW-1185">Reference proteome</keyword>
<dbReference type="InterPro" id="IPR005863">
    <property type="entry name" value="UDP-N-AcMur_synth"/>
</dbReference>
<dbReference type="InterPro" id="IPR004101">
    <property type="entry name" value="Mur_ligase_C"/>
</dbReference>
<evidence type="ECO:0000256" key="11">
    <source>
        <dbReference type="RuleBase" id="RU004136"/>
    </source>
</evidence>
<dbReference type="SUPFAM" id="SSF53244">
    <property type="entry name" value="MurD-like peptide ligases, peptide-binding domain"/>
    <property type="match status" value="1"/>
</dbReference>
<dbReference type="PANTHER" id="PTHR43024:SF1">
    <property type="entry name" value="UDP-N-ACETYLMURAMOYL-TRIPEPTIDE--D-ALANYL-D-ALANINE LIGASE"/>
    <property type="match status" value="1"/>
</dbReference>
<dbReference type="RefSeq" id="WP_354218426.1">
    <property type="nucleotide sequence ID" value="NZ_JBEPMX010000001.1"/>
</dbReference>
<dbReference type="Pfam" id="PF08245">
    <property type="entry name" value="Mur_ligase_M"/>
    <property type="match status" value="1"/>
</dbReference>
<feature type="domain" description="Mur ligase central" evidence="14">
    <location>
        <begin position="112"/>
        <end position="291"/>
    </location>
</feature>
<dbReference type="Pfam" id="PF02875">
    <property type="entry name" value="Mur_ligase_C"/>
    <property type="match status" value="1"/>
</dbReference>
<dbReference type="EC" id="6.3.2.10" evidence="10 11"/>
<evidence type="ECO:0000256" key="10">
    <source>
        <dbReference type="HAMAP-Rule" id="MF_02019"/>
    </source>
</evidence>
<name>A0ABV2KR40_9BACI</name>
<dbReference type="HAMAP" id="MF_02019">
    <property type="entry name" value="MurF"/>
    <property type="match status" value="1"/>
</dbReference>
<dbReference type="InterPro" id="IPR013221">
    <property type="entry name" value="Mur_ligase_cen"/>
</dbReference>
<dbReference type="SUPFAM" id="SSF53623">
    <property type="entry name" value="MurD-like peptide ligases, catalytic domain"/>
    <property type="match status" value="1"/>
</dbReference>
<organism evidence="15 16">
    <name type="scientific">Alkalibacillus flavidus</name>
    <dbReference type="NCBI Taxonomy" id="546021"/>
    <lineage>
        <taxon>Bacteria</taxon>
        <taxon>Bacillati</taxon>
        <taxon>Bacillota</taxon>
        <taxon>Bacilli</taxon>
        <taxon>Bacillales</taxon>
        <taxon>Bacillaceae</taxon>
        <taxon>Alkalibacillus</taxon>
    </lineage>
</organism>
<accession>A0ABV2KR40</accession>